<gene>
    <name evidence="1" type="ORF">ACCO45_000510</name>
</gene>
<name>A0ACC4E791_PURLI</name>
<dbReference type="EMBL" id="JBGNUJ010000002">
    <property type="protein sequence ID" value="KAL3963506.1"/>
    <property type="molecule type" value="Genomic_DNA"/>
</dbReference>
<accession>A0ACC4E791</accession>
<evidence type="ECO:0000313" key="1">
    <source>
        <dbReference type="EMBL" id="KAL3963506.1"/>
    </source>
</evidence>
<organism evidence="1 2">
    <name type="scientific">Purpureocillium lilacinum</name>
    <name type="common">Paecilomyces lilacinus</name>
    <dbReference type="NCBI Taxonomy" id="33203"/>
    <lineage>
        <taxon>Eukaryota</taxon>
        <taxon>Fungi</taxon>
        <taxon>Dikarya</taxon>
        <taxon>Ascomycota</taxon>
        <taxon>Pezizomycotina</taxon>
        <taxon>Sordariomycetes</taxon>
        <taxon>Hypocreomycetidae</taxon>
        <taxon>Hypocreales</taxon>
        <taxon>Ophiocordycipitaceae</taxon>
        <taxon>Purpureocillium</taxon>
    </lineage>
</organism>
<reference evidence="1" key="1">
    <citation type="submission" date="2024-12" db="EMBL/GenBank/DDBJ databases">
        <title>Comparative genomics and development of molecular markers within Purpureocillium lilacinum and among Purpureocillium species.</title>
        <authorList>
            <person name="Yeh Z.-Y."/>
            <person name="Ni N.-T."/>
            <person name="Lo P.-H."/>
            <person name="Mushyakhwo K."/>
            <person name="Lin C.-F."/>
            <person name="Nai Y.-S."/>
        </authorList>
    </citation>
    <scope>NUCLEOTIDE SEQUENCE</scope>
    <source>
        <strain evidence="1">NCHU-NPUST-175</strain>
    </source>
</reference>
<proteinExistence type="predicted"/>
<sequence>MGKELREACDFQNLLVIQPGARRSTPEAAFTSDEMNFFDIEDLTSSPSSNSQRYHVYPLVFQCIIESSVSVRLLATYDTRSLPMATMEAICHHFSQAATQLVEAASSTHTVPLSSITLTSEYDIEKVLGWTSDPSSTMQPWDSCVHDLVSQQARIGSLEKEAIYAWDGTMTYAELDQVSSQLAVHLRQLGVGPEDFVPICYEKSMWTIVAMLGIMKAGAHPPARREALVKDIGGVQVILASPSTATSCAKLDAEVVVLSPALISQLPSLSTTEDAFAVNPRSAAYAIFTSGSTGKPKCVIMEHLSLCSSIRGHAAEIGLNAESRVLQFSNYVFDVSLGEILSTLVFGGTVCVPSDTQRLAGGELPSFIAQSRANVAMLTPSVVSTISPSEVPTLKTLVLGGEAPTRDNLQTWGGHVRLVNGYGPAEACIYCSAFEIPSSTAYPNVVGRGSNFKLWVVDVNEPSRLAPIGCTGEILLEGPGLARGYMNNKEATSRAFIELERADWFDQEPRQAKRRFYKTGDLARYTTEGTVQYLGRKDTQVKLHGQRIELGEIEHQVKTTASSRGLVEHVVVDIVQKESQAALVAIVSLAAVANGLSASAPVMMMMMTDALRAKFSSLAADVGLVLPHYMVPQYFILASHLPATASGKIDRTTLQGHINELSSSDLRAYYVEPSGDASTHVGNSVAPKAPSSDLERGLQQLWARVLNLSTDVIGVDDNFYRLGGDSIRVITMAKRVKEEFGVSLGLGQISGKATTISKLAIDIEAARAASDSTLTAVAKPDGNAHIDLQSEIASQWSPVPTRATVFLTGATGFLGTEILRQLLLSPAVARAIALQDGVERIEKTATAIGWWSSIDAVEKEKLEVWTGDLSTPRLGLGSDQWGQLVGSVDAIIHNGAVVNWQADFETLRAANVSSTADLLSTITARNSRSKLVYVSGGIKLVDTQKNQSEVAAELSRGGTGYMQTKFLAESLVNNTAAHLAGRTSPSNGQQNRVSIVKPGVILGAGVEGAANVDDYLWRVVASAAAVNAYPSEPEDHWLYLDDAASVARSVIDQLRFEAPVPSGVTSFVDLQRGMTVSAFWGLVDKELAATAGARHPGGLSSLSWDDWTRVALAQMESVGESHPLWPVQHFLGRLGTGLSPVKQATEQSVSRTDRELEKVVERNVRYLVRQGLIGDGEGRSNGGAFRRTGLNQKLGE</sequence>
<protein>
    <submittedName>
        <fullName evidence="1">Uncharacterized protein</fullName>
    </submittedName>
</protein>
<keyword evidence="2" id="KW-1185">Reference proteome</keyword>
<comment type="caution">
    <text evidence="1">The sequence shown here is derived from an EMBL/GenBank/DDBJ whole genome shotgun (WGS) entry which is preliminary data.</text>
</comment>
<evidence type="ECO:0000313" key="2">
    <source>
        <dbReference type="Proteomes" id="UP001638806"/>
    </source>
</evidence>
<dbReference type="Proteomes" id="UP001638806">
    <property type="component" value="Unassembled WGS sequence"/>
</dbReference>